<comment type="similarity">
    <text evidence="2 6">Belongs to the 4-toluene sulfonate uptake permease (TSUP) (TC 2.A.102) family.</text>
</comment>
<dbReference type="PANTHER" id="PTHR43701">
    <property type="entry name" value="MEMBRANE TRANSPORTER PROTEIN MJ0441-RELATED"/>
    <property type="match status" value="1"/>
</dbReference>
<keyword evidence="3 6" id="KW-0812">Transmembrane</keyword>
<evidence type="ECO:0000256" key="4">
    <source>
        <dbReference type="ARBA" id="ARBA00022989"/>
    </source>
</evidence>
<dbReference type="AlphaFoldDB" id="A0A1Y6KYF3"/>
<dbReference type="PANTHER" id="PTHR43701:SF2">
    <property type="entry name" value="MEMBRANE TRANSPORTER PROTEIN YJNA-RELATED"/>
    <property type="match status" value="1"/>
</dbReference>
<keyword evidence="5 6" id="KW-0472">Membrane</keyword>
<organism evidence="7 8">
    <name type="scientific">Photobacterium aquimaris</name>
    <dbReference type="NCBI Taxonomy" id="512643"/>
    <lineage>
        <taxon>Bacteria</taxon>
        <taxon>Pseudomonadati</taxon>
        <taxon>Pseudomonadota</taxon>
        <taxon>Gammaproteobacteria</taxon>
        <taxon>Vibrionales</taxon>
        <taxon>Vibrionaceae</taxon>
        <taxon>Photobacterium</taxon>
    </lineage>
</organism>
<feature type="transmembrane region" description="Helical" evidence="6">
    <location>
        <begin position="203"/>
        <end position="221"/>
    </location>
</feature>
<comment type="subcellular location">
    <subcellularLocation>
        <location evidence="6">Cell membrane</location>
        <topology evidence="6">Multi-pass membrane protein</topology>
    </subcellularLocation>
    <subcellularLocation>
        <location evidence="1">Membrane</location>
        <topology evidence="1">Multi-pass membrane protein</topology>
    </subcellularLocation>
</comment>
<dbReference type="Pfam" id="PF01925">
    <property type="entry name" value="TauE"/>
    <property type="match status" value="1"/>
</dbReference>
<evidence type="ECO:0000256" key="3">
    <source>
        <dbReference type="ARBA" id="ARBA00022692"/>
    </source>
</evidence>
<gene>
    <name evidence="7" type="ORF">PAQU9191_02309</name>
</gene>
<keyword evidence="4 6" id="KW-1133">Transmembrane helix</keyword>
<evidence type="ECO:0000313" key="7">
    <source>
        <dbReference type="EMBL" id="SMY17062.1"/>
    </source>
</evidence>
<evidence type="ECO:0000256" key="6">
    <source>
        <dbReference type="RuleBase" id="RU363041"/>
    </source>
</evidence>
<feature type="transmembrane region" description="Helical" evidence="6">
    <location>
        <begin position="155"/>
        <end position="170"/>
    </location>
</feature>
<dbReference type="RefSeq" id="WP_087821015.1">
    <property type="nucleotide sequence ID" value="NZ_FYAH01000003.1"/>
</dbReference>
<accession>A0A1Y6KYF3</accession>
<feature type="transmembrane region" description="Helical" evidence="6">
    <location>
        <begin position="100"/>
        <end position="118"/>
    </location>
</feature>
<keyword evidence="6" id="KW-1003">Cell membrane</keyword>
<name>A0A1Y6KYF3_9GAMM</name>
<proteinExistence type="inferred from homology"/>
<dbReference type="EMBL" id="FYAH01000003">
    <property type="protein sequence ID" value="SMY17062.1"/>
    <property type="molecule type" value="Genomic_DNA"/>
</dbReference>
<keyword evidence="8" id="KW-1185">Reference proteome</keyword>
<evidence type="ECO:0000313" key="8">
    <source>
        <dbReference type="Proteomes" id="UP000196485"/>
    </source>
</evidence>
<dbReference type="Proteomes" id="UP000196485">
    <property type="component" value="Unassembled WGS sequence"/>
</dbReference>
<feature type="transmembrane region" description="Helical" evidence="6">
    <location>
        <begin position="130"/>
        <end position="149"/>
    </location>
</feature>
<evidence type="ECO:0000256" key="2">
    <source>
        <dbReference type="ARBA" id="ARBA00009142"/>
    </source>
</evidence>
<feature type="transmembrane region" description="Helical" evidence="6">
    <location>
        <begin position="177"/>
        <end position="197"/>
    </location>
</feature>
<dbReference type="InterPro" id="IPR051598">
    <property type="entry name" value="TSUP/Inactive_protease-like"/>
</dbReference>
<reference evidence="8" key="1">
    <citation type="submission" date="2017-06" db="EMBL/GenBank/DDBJ databases">
        <authorList>
            <person name="Rodrigo-Torres L."/>
            <person name="Arahal R. D."/>
            <person name="Lucena T."/>
        </authorList>
    </citation>
    <scope>NUCLEOTIDE SEQUENCE [LARGE SCALE GENOMIC DNA]</scope>
    <source>
        <strain evidence="8">type strain: CECT 9192</strain>
    </source>
</reference>
<evidence type="ECO:0000256" key="1">
    <source>
        <dbReference type="ARBA" id="ARBA00004141"/>
    </source>
</evidence>
<sequence length="253" mass="26631">MDALNTLGLFIGSLISNTLASLSGGGAGLIQFPLLIFLGLPFSIALATHKIASVALGIGATIKHIRNGTLAWKLTLYVIIVGSFGVILGANLILLIPVKFAEAALGALIISLGIYSVTTKELGQISAPQHRNALGFIVGAVSLFIIGIINGSLTAGSGLFVTLFLVRWFGCDYKQAVAITLVSVGLCWNTIGAVAIYQAGATIYWPWLPVLLVGSLLGGYLGAHLAHQRSNQLIKRCFETLTFVIGFKLLLNL</sequence>
<feature type="transmembrane region" description="Helical" evidence="6">
    <location>
        <begin position="36"/>
        <end position="62"/>
    </location>
</feature>
<dbReference type="InterPro" id="IPR002781">
    <property type="entry name" value="TM_pro_TauE-like"/>
</dbReference>
<evidence type="ECO:0000256" key="5">
    <source>
        <dbReference type="ARBA" id="ARBA00023136"/>
    </source>
</evidence>
<protein>
    <recommendedName>
        <fullName evidence="6">Probable membrane transporter protein</fullName>
    </recommendedName>
</protein>
<dbReference type="GO" id="GO:0005886">
    <property type="term" value="C:plasma membrane"/>
    <property type="evidence" value="ECO:0007669"/>
    <property type="project" value="UniProtKB-SubCell"/>
</dbReference>
<feature type="transmembrane region" description="Helical" evidence="6">
    <location>
        <begin position="74"/>
        <end position="94"/>
    </location>
</feature>